<evidence type="ECO:0000313" key="2">
    <source>
        <dbReference type="Proteomes" id="UP000647339"/>
    </source>
</evidence>
<dbReference type="EMBL" id="BMIU01000008">
    <property type="protein sequence ID" value="GGF31388.1"/>
    <property type="molecule type" value="Genomic_DNA"/>
</dbReference>
<protein>
    <submittedName>
        <fullName evidence="1">Uncharacterized protein</fullName>
    </submittedName>
</protein>
<organism evidence="1 2">
    <name type="scientific">Echinicola rosea</name>
    <dbReference type="NCBI Taxonomy" id="1807691"/>
    <lineage>
        <taxon>Bacteria</taxon>
        <taxon>Pseudomonadati</taxon>
        <taxon>Bacteroidota</taxon>
        <taxon>Cytophagia</taxon>
        <taxon>Cytophagales</taxon>
        <taxon>Cyclobacteriaceae</taxon>
        <taxon>Echinicola</taxon>
    </lineage>
</organism>
<name>A0ABQ1UZ51_9BACT</name>
<reference evidence="2" key="1">
    <citation type="journal article" date="2019" name="Int. J. Syst. Evol. Microbiol.">
        <title>The Global Catalogue of Microorganisms (GCM) 10K type strain sequencing project: providing services to taxonomists for standard genome sequencing and annotation.</title>
        <authorList>
            <consortium name="The Broad Institute Genomics Platform"/>
            <consortium name="The Broad Institute Genome Sequencing Center for Infectious Disease"/>
            <person name="Wu L."/>
            <person name="Ma J."/>
        </authorList>
    </citation>
    <scope>NUCLEOTIDE SEQUENCE [LARGE SCALE GENOMIC DNA]</scope>
    <source>
        <strain evidence="2">CGMCC 1.15407</strain>
    </source>
</reference>
<accession>A0ABQ1UZ51</accession>
<dbReference type="Proteomes" id="UP000647339">
    <property type="component" value="Unassembled WGS sequence"/>
</dbReference>
<dbReference type="RefSeq" id="WP_137403375.1">
    <property type="nucleotide sequence ID" value="NZ_BMIU01000008.1"/>
</dbReference>
<sequence>MVDIKPLKKIKGRRINGISALAGTLYESGRFCLEGKMEWRLWKQDMEPLHLSLLYNCKELGVDDTYDLIVKRLPLKRDYLSESKVGSINPFGFHLQFESDLTVKHLSLYHFVEESVGKVYENNILLKFEDGTSLLVQPQGYIPFINFYRDASTIKKELEDGIETVVF</sequence>
<keyword evidence="2" id="KW-1185">Reference proteome</keyword>
<comment type="caution">
    <text evidence="1">The sequence shown here is derived from an EMBL/GenBank/DDBJ whole genome shotgun (WGS) entry which is preliminary data.</text>
</comment>
<proteinExistence type="predicted"/>
<evidence type="ECO:0000313" key="1">
    <source>
        <dbReference type="EMBL" id="GGF31388.1"/>
    </source>
</evidence>
<gene>
    <name evidence="1" type="ORF">GCM10011339_19480</name>
</gene>